<evidence type="ECO:0008006" key="4">
    <source>
        <dbReference type="Google" id="ProtNLM"/>
    </source>
</evidence>
<gene>
    <name evidence="2" type="ORF">V6N12_007879</name>
</gene>
<name>A0ABR2A8Y1_9ROSI</name>
<evidence type="ECO:0000256" key="1">
    <source>
        <dbReference type="SAM" id="MobiDB-lite"/>
    </source>
</evidence>
<feature type="region of interest" description="Disordered" evidence="1">
    <location>
        <begin position="56"/>
        <end position="82"/>
    </location>
</feature>
<evidence type="ECO:0000313" key="2">
    <source>
        <dbReference type="EMBL" id="KAK8489519.1"/>
    </source>
</evidence>
<evidence type="ECO:0000313" key="3">
    <source>
        <dbReference type="Proteomes" id="UP001472677"/>
    </source>
</evidence>
<dbReference type="Proteomes" id="UP001472677">
    <property type="component" value="Unassembled WGS sequence"/>
</dbReference>
<reference evidence="2 3" key="1">
    <citation type="journal article" date="2024" name="G3 (Bethesda)">
        <title>Genome assembly of Hibiscus sabdariffa L. provides insights into metabolisms of medicinal natural products.</title>
        <authorList>
            <person name="Kim T."/>
        </authorList>
    </citation>
    <scope>NUCLEOTIDE SEQUENCE [LARGE SCALE GENOMIC DNA]</scope>
    <source>
        <strain evidence="2">TK-2024</strain>
        <tissue evidence="2">Old leaves</tissue>
    </source>
</reference>
<dbReference type="EMBL" id="JBBPBM010000914">
    <property type="protein sequence ID" value="KAK8489519.1"/>
    <property type="molecule type" value="Genomic_DNA"/>
</dbReference>
<protein>
    <recommendedName>
        <fullName evidence="4">Secreted protein</fullName>
    </recommendedName>
</protein>
<sequence>MGLVVVGAVGCCETEVEEECLVRVVVHQELGVLKTLVPMVTPWCWAAQSGRFGDPVPEPSMVRMGPQLEPLPGDQSPQPNQT</sequence>
<accession>A0ABR2A8Y1</accession>
<keyword evidence="3" id="KW-1185">Reference proteome</keyword>
<proteinExistence type="predicted"/>
<comment type="caution">
    <text evidence="2">The sequence shown here is derived from an EMBL/GenBank/DDBJ whole genome shotgun (WGS) entry which is preliminary data.</text>
</comment>
<organism evidence="2 3">
    <name type="scientific">Hibiscus sabdariffa</name>
    <name type="common">roselle</name>
    <dbReference type="NCBI Taxonomy" id="183260"/>
    <lineage>
        <taxon>Eukaryota</taxon>
        <taxon>Viridiplantae</taxon>
        <taxon>Streptophyta</taxon>
        <taxon>Embryophyta</taxon>
        <taxon>Tracheophyta</taxon>
        <taxon>Spermatophyta</taxon>
        <taxon>Magnoliopsida</taxon>
        <taxon>eudicotyledons</taxon>
        <taxon>Gunneridae</taxon>
        <taxon>Pentapetalae</taxon>
        <taxon>rosids</taxon>
        <taxon>malvids</taxon>
        <taxon>Malvales</taxon>
        <taxon>Malvaceae</taxon>
        <taxon>Malvoideae</taxon>
        <taxon>Hibiscus</taxon>
    </lineage>
</organism>